<dbReference type="KEGG" id="phn:PAEH1_11580"/>
<dbReference type="AlphaFoldDB" id="A0A1U9K1Z2"/>
<accession>A0A1U9K1Z2</accession>
<dbReference type="OrthoDB" id="9808041at2"/>
<dbReference type="CDD" id="cd00483">
    <property type="entry name" value="HPPK"/>
    <property type="match status" value="1"/>
</dbReference>
<dbReference type="Gene3D" id="3.30.70.560">
    <property type="entry name" value="7,8-Dihydro-6-hydroxymethylpterin-pyrophosphokinase HPPK"/>
    <property type="match status" value="1"/>
</dbReference>
<feature type="domain" description="7,8-dihydro-6-hydroxymethylpterin-pyrophosphokinase" evidence="13">
    <location>
        <begin position="12"/>
        <end position="139"/>
    </location>
</feature>
<evidence type="ECO:0000256" key="10">
    <source>
        <dbReference type="ARBA" id="ARBA00029409"/>
    </source>
</evidence>
<comment type="pathway">
    <text evidence="1">Cofactor biosynthesis; tetrahydrofolate biosynthesis; 2-amino-4-hydroxy-6-hydroxymethyl-7,8-dihydropteridine diphosphate from 7,8-dihydroneopterin triphosphate: step 4/4.</text>
</comment>
<organism evidence="14 15">
    <name type="scientific">Paenalcaligenes hominis</name>
    <dbReference type="NCBI Taxonomy" id="643674"/>
    <lineage>
        <taxon>Bacteria</taxon>
        <taxon>Pseudomonadati</taxon>
        <taxon>Pseudomonadota</taxon>
        <taxon>Betaproteobacteria</taxon>
        <taxon>Burkholderiales</taxon>
        <taxon>Alcaligenaceae</taxon>
        <taxon>Paenalcaligenes</taxon>
    </lineage>
</organism>
<sequence>MTKLNPNPTVAYIGLGANLGDAIGTLLEACEALHHLEHTTDVRISGFYQTAPVDADGPDYINAVAAITTRLTAPALLQALLAIENEHGRERNYPNAPRTLDLDLLLYGKEQFALPELTVPHPRLHLRAFVLHPLAELAPTLQLAQGSIQDLLQRVADQPIYSLDQD</sequence>
<dbReference type="NCBIfam" id="TIGR01498">
    <property type="entry name" value="folK"/>
    <property type="match status" value="1"/>
</dbReference>
<evidence type="ECO:0000256" key="4">
    <source>
        <dbReference type="ARBA" id="ARBA00016218"/>
    </source>
</evidence>
<gene>
    <name evidence="14" type="ORF">PAEH1_11580</name>
</gene>
<evidence type="ECO:0000256" key="7">
    <source>
        <dbReference type="ARBA" id="ARBA00022777"/>
    </source>
</evidence>
<dbReference type="GO" id="GO:0005524">
    <property type="term" value="F:ATP binding"/>
    <property type="evidence" value="ECO:0007669"/>
    <property type="project" value="UniProtKB-KW"/>
</dbReference>
<evidence type="ECO:0000256" key="12">
    <source>
        <dbReference type="ARBA" id="ARBA00033413"/>
    </source>
</evidence>
<proteinExistence type="inferred from homology"/>
<evidence type="ECO:0000256" key="11">
    <source>
        <dbReference type="ARBA" id="ARBA00029766"/>
    </source>
</evidence>
<comment type="function">
    <text evidence="10">Catalyzes the transfer of pyrophosphate from adenosine triphosphate (ATP) to 6-hydroxymethyl-7,8-dihydropterin, an enzymatic step in folate biosynthesis pathway.</text>
</comment>
<evidence type="ECO:0000313" key="14">
    <source>
        <dbReference type="EMBL" id="AQS52022.1"/>
    </source>
</evidence>
<dbReference type="PANTHER" id="PTHR43071:SF1">
    <property type="entry name" value="2-AMINO-4-HYDROXY-6-HYDROXYMETHYLDIHYDROPTERIDINE PYROPHOSPHOKINASE"/>
    <property type="match status" value="1"/>
</dbReference>
<dbReference type="InterPro" id="IPR035907">
    <property type="entry name" value="Hppk_sf"/>
</dbReference>
<dbReference type="PANTHER" id="PTHR43071">
    <property type="entry name" value="2-AMINO-4-HYDROXY-6-HYDROXYMETHYLDIHYDROPTERIDINE PYROPHOSPHOKINASE"/>
    <property type="match status" value="1"/>
</dbReference>
<evidence type="ECO:0000313" key="15">
    <source>
        <dbReference type="Proteomes" id="UP000189369"/>
    </source>
</evidence>
<keyword evidence="6" id="KW-0547">Nucleotide-binding</keyword>
<dbReference type="InterPro" id="IPR000550">
    <property type="entry name" value="Hppk"/>
</dbReference>
<dbReference type="GO" id="GO:0003848">
    <property type="term" value="F:2-amino-4-hydroxy-6-hydroxymethyldihydropteridine diphosphokinase activity"/>
    <property type="evidence" value="ECO:0007669"/>
    <property type="project" value="UniProtKB-EC"/>
</dbReference>
<dbReference type="STRING" id="643674.PAEH1_11580"/>
<reference evidence="14 15" key="1">
    <citation type="submission" date="2017-01" db="EMBL/GenBank/DDBJ databases">
        <title>Complete Genome Sequence of Paenalcaligenes hominis, Isolated from a paraplegic Patient with neurogenic bladder.</title>
        <authorList>
            <person name="Mukhopadhyay R."/>
            <person name="Joaquin J."/>
            <person name="Hogue R."/>
            <person name="Kilaru A."/>
            <person name="Jospin G."/>
            <person name="Mars K."/>
            <person name="Eisen J.A."/>
            <person name="Chaturvedi V."/>
        </authorList>
    </citation>
    <scope>NUCLEOTIDE SEQUENCE [LARGE SCALE GENOMIC DNA]</scope>
    <source>
        <strain evidence="14 15">15S00501</strain>
    </source>
</reference>
<evidence type="ECO:0000256" key="5">
    <source>
        <dbReference type="ARBA" id="ARBA00022679"/>
    </source>
</evidence>
<evidence type="ECO:0000256" key="6">
    <source>
        <dbReference type="ARBA" id="ARBA00022741"/>
    </source>
</evidence>
<dbReference type="Proteomes" id="UP000189369">
    <property type="component" value="Chromosome"/>
</dbReference>
<evidence type="ECO:0000256" key="1">
    <source>
        <dbReference type="ARBA" id="ARBA00005051"/>
    </source>
</evidence>
<dbReference type="SUPFAM" id="SSF55083">
    <property type="entry name" value="6-hydroxymethyl-7,8-dihydropterin pyrophosphokinase, HPPK"/>
    <property type="match status" value="1"/>
</dbReference>
<comment type="similarity">
    <text evidence="2">Belongs to the HPPK family.</text>
</comment>
<dbReference type="GO" id="GO:0046654">
    <property type="term" value="P:tetrahydrofolate biosynthetic process"/>
    <property type="evidence" value="ECO:0007669"/>
    <property type="project" value="UniProtKB-UniPathway"/>
</dbReference>
<evidence type="ECO:0000256" key="9">
    <source>
        <dbReference type="ARBA" id="ARBA00022909"/>
    </source>
</evidence>
<dbReference type="GO" id="GO:0046656">
    <property type="term" value="P:folic acid biosynthetic process"/>
    <property type="evidence" value="ECO:0007669"/>
    <property type="project" value="UniProtKB-KW"/>
</dbReference>
<protein>
    <recommendedName>
        <fullName evidence="4">2-amino-4-hydroxy-6-hydroxymethyldihydropteridine pyrophosphokinase</fullName>
        <ecNumber evidence="3">2.7.6.3</ecNumber>
    </recommendedName>
    <alternativeName>
        <fullName evidence="11">6-hydroxymethyl-7,8-dihydropterin pyrophosphokinase</fullName>
    </alternativeName>
    <alternativeName>
        <fullName evidence="12">7,8-dihydro-6-hydroxymethylpterin-pyrophosphokinase</fullName>
    </alternativeName>
</protein>
<name>A0A1U9K1Z2_9BURK</name>
<keyword evidence="9" id="KW-0289">Folate biosynthesis</keyword>
<evidence type="ECO:0000256" key="3">
    <source>
        <dbReference type="ARBA" id="ARBA00013253"/>
    </source>
</evidence>
<evidence type="ECO:0000256" key="8">
    <source>
        <dbReference type="ARBA" id="ARBA00022840"/>
    </source>
</evidence>
<dbReference type="EMBL" id="CP019697">
    <property type="protein sequence ID" value="AQS52022.1"/>
    <property type="molecule type" value="Genomic_DNA"/>
</dbReference>
<keyword evidence="8" id="KW-0067">ATP-binding</keyword>
<dbReference type="EC" id="2.7.6.3" evidence="3"/>
<dbReference type="Pfam" id="PF01288">
    <property type="entry name" value="HPPK"/>
    <property type="match status" value="1"/>
</dbReference>
<evidence type="ECO:0000259" key="13">
    <source>
        <dbReference type="Pfam" id="PF01288"/>
    </source>
</evidence>
<keyword evidence="5" id="KW-0808">Transferase</keyword>
<keyword evidence="7 14" id="KW-0418">Kinase</keyword>
<dbReference type="GO" id="GO:0016301">
    <property type="term" value="F:kinase activity"/>
    <property type="evidence" value="ECO:0007669"/>
    <property type="project" value="UniProtKB-KW"/>
</dbReference>
<dbReference type="UniPathway" id="UPA00077">
    <property type="reaction ID" value="UER00155"/>
</dbReference>
<evidence type="ECO:0000256" key="2">
    <source>
        <dbReference type="ARBA" id="ARBA00005810"/>
    </source>
</evidence>